<name>A0A840FYX1_RHOTE</name>
<comment type="caution">
    <text evidence="2">The sequence shown here is derived from an EMBL/GenBank/DDBJ whole genome shotgun (WGS) entry which is preliminary data.</text>
</comment>
<dbReference type="InterPro" id="IPR027565">
    <property type="entry name" value="Cupin_WbuC"/>
</dbReference>
<evidence type="ECO:0000313" key="3">
    <source>
        <dbReference type="Proteomes" id="UP000587070"/>
    </source>
</evidence>
<dbReference type="SUPFAM" id="SSF51182">
    <property type="entry name" value="RmlC-like cupins"/>
    <property type="match status" value="1"/>
</dbReference>
<dbReference type="AlphaFoldDB" id="A0A840FYX1"/>
<dbReference type="Gene3D" id="2.60.120.10">
    <property type="entry name" value="Jelly Rolls"/>
    <property type="match status" value="1"/>
</dbReference>
<keyword evidence="3" id="KW-1185">Reference proteome</keyword>
<dbReference type="InterPro" id="IPR014710">
    <property type="entry name" value="RmlC-like_jellyroll"/>
</dbReference>
<dbReference type="EMBL" id="JACIGE010000005">
    <property type="protein sequence ID" value="MBB4247317.1"/>
    <property type="molecule type" value="Genomic_DNA"/>
</dbReference>
<proteinExistence type="predicted"/>
<evidence type="ECO:0000313" key="2">
    <source>
        <dbReference type="EMBL" id="MBB4247317.1"/>
    </source>
</evidence>
<protein>
    <submittedName>
        <fullName evidence="2">Cupin fold WbuC family metalloprotein</fullName>
    </submittedName>
</protein>
<sequence>MATPTLIDRFLLDQVIAAAVASPRRRRNHNFHSSDSDAAHRLLNAIEPGSYVPPHRHLDPAKDETMLLLRGRLGVVFFAEDGQVSAQALLEAGGECCGVNIPHGVFHSVLACTPGTVFFEAKAGPWAPLSEAERAPWAPGENDAGAVAYHASLSALFATR</sequence>
<dbReference type="Proteomes" id="UP000587070">
    <property type="component" value="Unassembled WGS sequence"/>
</dbReference>
<dbReference type="OrthoDB" id="981227at2"/>
<dbReference type="RefSeq" id="WP_153116085.1">
    <property type="nucleotide sequence ID" value="NZ_JACIGE010000005.1"/>
</dbReference>
<dbReference type="CDD" id="cd07005">
    <property type="entry name" value="cupin_WbuC-like"/>
    <property type="match status" value="1"/>
</dbReference>
<dbReference type="InterPro" id="IPR046058">
    <property type="entry name" value="WbuC_cupin"/>
</dbReference>
<gene>
    <name evidence="2" type="ORF">GGD90_001688</name>
</gene>
<dbReference type="NCBIfam" id="TIGR04366">
    <property type="entry name" value="cupin_WbuC"/>
    <property type="match status" value="1"/>
</dbReference>
<organism evidence="2 3">
    <name type="scientific">Rhodocyclus tenuis</name>
    <name type="common">Rhodospirillum tenue</name>
    <dbReference type="NCBI Taxonomy" id="1066"/>
    <lineage>
        <taxon>Bacteria</taxon>
        <taxon>Pseudomonadati</taxon>
        <taxon>Pseudomonadota</taxon>
        <taxon>Betaproteobacteria</taxon>
        <taxon>Rhodocyclales</taxon>
        <taxon>Rhodocyclaceae</taxon>
        <taxon>Rhodocyclus</taxon>
    </lineage>
</organism>
<accession>A0A840FYX1</accession>
<dbReference type="Pfam" id="PF19480">
    <property type="entry name" value="DUF6016"/>
    <property type="match status" value="1"/>
</dbReference>
<dbReference type="InterPro" id="IPR011051">
    <property type="entry name" value="RmlC_Cupin_sf"/>
</dbReference>
<evidence type="ECO:0000259" key="1">
    <source>
        <dbReference type="Pfam" id="PF19480"/>
    </source>
</evidence>
<feature type="domain" description="Cupin fold metalloprotein WbuC cupin" evidence="1">
    <location>
        <begin position="7"/>
        <end position="89"/>
    </location>
</feature>
<reference evidence="2 3" key="1">
    <citation type="submission" date="2020-08" db="EMBL/GenBank/DDBJ databases">
        <title>Genome sequencing of Purple Non-Sulfur Bacteria from various extreme environments.</title>
        <authorList>
            <person name="Mayer M."/>
        </authorList>
    </citation>
    <scope>NUCLEOTIDE SEQUENCE [LARGE SCALE GENOMIC DNA]</scope>
    <source>
        <strain evidence="2 3">2761</strain>
    </source>
</reference>